<evidence type="ECO:0000313" key="2">
    <source>
        <dbReference type="EMBL" id="PRQ74814.1"/>
    </source>
</evidence>
<dbReference type="AlphaFoldDB" id="A0A2T0A9X4"/>
<accession>A0A2T0A9X4</accession>
<evidence type="ECO:0000256" key="1">
    <source>
        <dbReference type="SAM" id="MobiDB-lite"/>
    </source>
</evidence>
<dbReference type="EMBL" id="LCTV02000005">
    <property type="protein sequence ID" value="PRQ74814.1"/>
    <property type="molecule type" value="Genomic_DNA"/>
</dbReference>
<evidence type="ECO:0000313" key="3">
    <source>
        <dbReference type="Proteomes" id="UP000239560"/>
    </source>
</evidence>
<reference evidence="2 3" key="1">
    <citation type="journal article" date="2018" name="Elife">
        <title>Functional genomics of lipid metabolism in the oleaginous yeast Rhodosporidium toruloides.</title>
        <authorList>
            <person name="Coradetti S.T."/>
            <person name="Pinel D."/>
            <person name="Geiselman G."/>
            <person name="Ito M."/>
            <person name="Mondo S."/>
            <person name="Reilly M.C."/>
            <person name="Cheng Y.F."/>
            <person name="Bauer S."/>
            <person name="Grigoriev I."/>
            <person name="Gladden J.M."/>
            <person name="Simmons B.A."/>
            <person name="Brem R."/>
            <person name="Arkin A.P."/>
            <person name="Skerker J.M."/>
        </authorList>
    </citation>
    <scope>NUCLEOTIDE SEQUENCE [LARGE SCALE GENOMIC DNA]</scope>
    <source>
        <strain evidence="2 3">NBRC 0880</strain>
    </source>
</reference>
<organism evidence="2 3">
    <name type="scientific">Rhodotorula toruloides</name>
    <name type="common">Yeast</name>
    <name type="synonym">Rhodosporidium toruloides</name>
    <dbReference type="NCBI Taxonomy" id="5286"/>
    <lineage>
        <taxon>Eukaryota</taxon>
        <taxon>Fungi</taxon>
        <taxon>Dikarya</taxon>
        <taxon>Basidiomycota</taxon>
        <taxon>Pucciniomycotina</taxon>
        <taxon>Microbotryomycetes</taxon>
        <taxon>Sporidiobolales</taxon>
        <taxon>Sporidiobolaceae</taxon>
        <taxon>Rhodotorula</taxon>
    </lineage>
</organism>
<protein>
    <submittedName>
        <fullName evidence="2">Uncharacterized protein</fullName>
    </submittedName>
</protein>
<name>A0A2T0A9X4_RHOTO</name>
<sequence length="138" mass="15157">MRAVAVRRRRERAQERWAGKRFASRRHLSVLGAHRRPSSAIAAGAGLSRSERSGKVNVGSTSRARVGPKVRREMAAPMSAEGSTQHGLRTPHQPVRLPPSPYSMIDHAVHFERCCECTTCATASVGCCATSLLERRRV</sequence>
<dbReference type="Proteomes" id="UP000239560">
    <property type="component" value="Unassembled WGS sequence"/>
</dbReference>
<feature type="region of interest" description="Disordered" evidence="1">
    <location>
        <begin position="41"/>
        <end position="96"/>
    </location>
</feature>
<proteinExistence type="predicted"/>
<comment type="caution">
    <text evidence="2">The sequence shown here is derived from an EMBL/GenBank/DDBJ whole genome shotgun (WGS) entry which is preliminary data.</text>
</comment>
<gene>
    <name evidence="2" type="ORF">AAT19DRAFT_13836</name>
</gene>